<dbReference type="SUPFAM" id="SSF50129">
    <property type="entry name" value="GroES-like"/>
    <property type="match status" value="1"/>
</dbReference>
<dbReference type="GO" id="GO:0016491">
    <property type="term" value="F:oxidoreductase activity"/>
    <property type="evidence" value="ECO:0007669"/>
    <property type="project" value="UniProtKB-KW"/>
</dbReference>
<dbReference type="Gene3D" id="3.40.50.720">
    <property type="entry name" value="NAD(P)-binding Rossmann-like Domain"/>
    <property type="match status" value="1"/>
</dbReference>
<keyword evidence="9" id="KW-1185">Reference proteome</keyword>
<accession>A0AA38LUU6</accession>
<dbReference type="InterPro" id="IPR013149">
    <property type="entry name" value="ADH-like_C"/>
</dbReference>
<dbReference type="InterPro" id="IPR002328">
    <property type="entry name" value="ADH_Zn_CS"/>
</dbReference>
<dbReference type="RefSeq" id="XP_052944951.1">
    <property type="nucleotide sequence ID" value="XM_053092641.1"/>
</dbReference>
<keyword evidence="3 5" id="KW-0862">Zinc</keyword>
<evidence type="ECO:0000256" key="4">
    <source>
        <dbReference type="ARBA" id="ARBA00023002"/>
    </source>
</evidence>
<proteinExistence type="inferred from homology"/>
<keyword evidence="4" id="KW-0560">Oxidoreductase</keyword>
<protein>
    <submittedName>
        <fullName evidence="8">Chaperonin 10-like protein</fullName>
    </submittedName>
</protein>
<dbReference type="Proteomes" id="UP001164286">
    <property type="component" value="Unassembled WGS sequence"/>
</dbReference>
<evidence type="ECO:0000259" key="6">
    <source>
        <dbReference type="Pfam" id="PF00107"/>
    </source>
</evidence>
<dbReference type="InterPro" id="IPR036291">
    <property type="entry name" value="NAD(P)-bd_dom_sf"/>
</dbReference>
<comment type="cofactor">
    <cofactor evidence="1 5">
        <name>Zn(2+)</name>
        <dbReference type="ChEBI" id="CHEBI:29105"/>
    </cofactor>
</comment>
<dbReference type="Gene3D" id="3.90.180.10">
    <property type="entry name" value="Medium-chain alcohol dehydrogenases, catalytic domain"/>
    <property type="match status" value="1"/>
</dbReference>
<dbReference type="Pfam" id="PF08240">
    <property type="entry name" value="ADH_N"/>
    <property type="match status" value="1"/>
</dbReference>
<comment type="caution">
    <text evidence="8">The sequence shown here is derived from an EMBL/GenBank/DDBJ whole genome shotgun (WGS) entry which is preliminary data.</text>
</comment>
<dbReference type="Pfam" id="PF00107">
    <property type="entry name" value="ADH_zinc_N"/>
    <property type="match status" value="1"/>
</dbReference>
<dbReference type="PANTHER" id="PTHR42813:SF2">
    <property type="entry name" value="DEHYDROGENASE, ZINC-CONTAINING, PUTATIVE (AFU_ORTHOLOGUE AFUA_2G02810)-RELATED"/>
    <property type="match status" value="1"/>
</dbReference>
<dbReference type="GO" id="GO:0008270">
    <property type="term" value="F:zinc ion binding"/>
    <property type="evidence" value="ECO:0007669"/>
    <property type="project" value="InterPro"/>
</dbReference>
<reference evidence="8" key="1">
    <citation type="journal article" date="2022" name="G3 (Bethesda)">
        <title>High quality genome of the basidiomycete yeast Dioszegia hungarica PDD-24b-2 isolated from cloud water.</title>
        <authorList>
            <person name="Jarrige D."/>
            <person name="Haridas S."/>
            <person name="Bleykasten-Grosshans C."/>
            <person name="Joly M."/>
            <person name="Nadalig T."/>
            <person name="Sancelme M."/>
            <person name="Vuilleumier S."/>
            <person name="Grigoriev I.V."/>
            <person name="Amato P."/>
            <person name="Bringel F."/>
        </authorList>
    </citation>
    <scope>NUCLEOTIDE SEQUENCE</scope>
    <source>
        <strain evidence="8">PDD-24b-2</strain>
    </source>
</reference>
<feature type="domain" description="Alcohol dehydrogenase-like C-terminal" evidence="6">
    <location>
        <begin position="190"/>
        <end position="296"/>
    </location>
</feature>
<evidence type="ECO:0000256" key="1">
    <source>
        <dbReference type="ARBA" id="ARBA00001947"/>
    </source>
</evidence>
<sequence length="355" mass="38592">MTSKTMRAVVLSAAREISVQDKPIPTVQNGGDVIVRVHLAGLCGSELHTYRGHAGPQTGPIVMGHELVGEIVEIGPDVKLWKQGDKVISPFSLSCGACFYCDRGHTSRCEKQTLLGTPSHDGAQAEYVRISMADACLFRQPEDIPPHLTLLLADVVPTGLSMAHLALQILNVDKPEKEVAGVCVVIGCGPVGLCAITAARERFRTVFATDLHPKRLELATKHGAAALPLDQLRTELLKATDGRGADAVLELVGHADALLTATELVRPYGVISSGGVHNQTLELPGKVMYGKNIRMVFGRCSVRTFLPEATNLLRNNIDLFSTFVEETVSVEKAQEYYERFERNEVGKVAFRMKED</sequence>
<dbReference type="PANTHER" id="PTHR42813">
    <property type="entry name" value="ZINC-TYPE ALCOHOL DEHYDROGENASE-LIKE"/>
    <property type="match status" value="1"/>
</dbReference>
<dbReference type="InterPro" id="IPR011032">
    <property type="entry name" value="GroES-like_sf"/>
</dbReference>
<dbReference type="AlphaFoldDB" id="A0AA38LUU6"/>
<dbReference type="InterPro" id="IPR013154">
    <property type="entry name" value="ADH-like_N"/>
</dbReference>
<feature type="domain" description="Alcohol dehydrogenase-like N-terminal" evidence="7">
    <location>
        <begin position="31"/>
        <end position="133"/>
    </location>
</feature>
<evidence type="ECO:0000256" key="3">
    <source>
        <dbReference type="ARBA" id="ARBA00022833"/>
    </source>
</evidence>
<evidence type="ECO:0000313" key="8">
    <source>
        <dbReference type="EMBL" id="KAI9635174.1"/>
    </source>
</evidence>
<dbReference type="GeneID" id="77731846"/>
<comment type="similarity">
    <text evidence="5">Belongs to the zinc-containing alcohol dehydrogenase family.</text>
</comment>
<evidence type="ECO:0000256" key="5">
    <source>
        <dbReference type="RuleBase" id="RU361277"/>
    </source>
</evidence>
<dbReference type="PROSITE" id="PS00059">
    <property type="entry name" value="ADH_ZINC"/>
    <property type="match status" value="1"/>
</dbReference>
<dbReference type="EMBL" id="JAKWFO010000005">
    <property type="protein sequence ID" value="KAI9635174.1"/>
    <property type="molecule type" value="Genomic_DNA"/>
</dbReference>
<name>A0AA38LUU6_9TREE</name>
<evidence type="ECO:0000313" key="9">
    <source>
        <dbReference type="Proteomes" id="UP001164286"/>
    </source>
</evidence>
<organism evidence="8 9">
    <name type="scientific">Dioszegia hungarica</name>
    <dbReference type="NCBI Taxonomy" id="4972"/>
    <lineage>
        <taxon>Eukaryota</taxon>
        <taxon>Fungi</taxon>
        <taxon>Dikarya</taxon>
        <taxon>Basidiomycota</taxon>
        <taxon>Agaricomycotina</taxon>
        <taxon>Tremellomycetes</taxon>
        <taxon>Tremellales</taxon>
        <taxon>Bulleribasidiaceae</taxon>
        <taxon>Dioszegia</taxon>
    </lineage>
</organism>
<evidence type="ECO:0000259" key="7">
    <source>
        <dbReference type="Pfam" id="PF08240"/>
    </source>
</evidence>
<evidence type="ECO:0000256" key="2">
    <source>
        <dbReference type="ARBA" id="ARBA00022723"/>
    </source>
</evidence>
<gene>
    <name evidence="8" type="ORF">MKK02DRAFT_43852</name>
</gene>
<dbReference type="SUPFAM" id="SSF51735">
    <property type="entry name" value="NAD(P)-binding Rossmann-fold domains"/>
    <property type="match status" value="1"/>
</dbReference>
<keyword evidence="2 5" id="KW-0479">Metal-binding</keyword>